<proteinExistence type="predicted"/>
<organism evidence="1 2">
    <name type="scientific">Nocardia terpenica</name>
    <dbReference type="NCBI Taxonomy" id="455432"/>
    <lineage>
        <taxon>Bacteria</taxon>
        <taxon>Bacillati</taxon>
        <taxon>Actinomycetota</taxon>
        <taxon>Actinomycetes</taxon>
        <taxon>Mycobacteriales</taxon>
        <taxon>Nocardiaceae</taxon>
        <taxon>Nocardia</taxon>
    </lineage>
</organism>
<name>A0A6G9Z6V6_9NOCA</name>
<gene>
    <name evidence="1" type="ORF">F6W96_26455</name>
</gene>
<dbReference type="Proteomes" id="UP000500953">
    <property type="component" value="Chromosome"/>
</dbReference>
<evidence type="ECO:0000313" key="2">
    <source>
        <dbReference type="Proteomes" id="UP000500953"/>
    </source>
</evidence>
<dbReference type="RefSeq" id="WP_167488639.1">
    <property type="nucleotide sequence ID" value="NZ_CP046173.1"/>
</dbReference>
<reference evidence="1 2" key="1">
    <citation type="journal article" date="2019" name="ACS Chem. Biol.">
        <title>Identification and Mobilization of a Cryptic Antibiotic Biosynthesis Gene Locus from a Human-Pathogenic Nocardia Isolate.</title>
        <authorList>
            <person name="Herisse M."/>
            <person name="Ishida K."/>
            <person name="Porter J.L."/>
            <person name="Howden B."/>
            <person name="Hertweck C."/>
            <person name="Stinear T.P."/>
            <person name="Pidot S.J."/>
        </authorList>
    </citation>
    <scope>NUCLEOTIDE SEQUENCE [LARGE SCALE GENOMIC DNA]</scope>
    <source>
        <strain evidence="1 2">AUSMDU00012715</strain>
    </source>
</reference>
<sequence length="49" mass="5499">MVKVFTVLRDKLVGGRGRAELPAGLLVTRRLDPSEITVRVCRAERIGRH</sequence>
<dbReference type="AlphaFoldDB" id="A0A6G9Z6V6"/>
<dbReference type="EMBL" id="CP046173">
    <property type="protein sequence ID" value="QIS21345.1"/>
    <property type="molecule type" value="Genomic_DNA"/>
</dbReference>
<accession>A0A6G9Z6V6</accession>
<protein>
    <submittedName>
        <fullName evidence="1">Uncharacterized protein</fullName>
    </submittedName>
</protein>
<evidence type="ECO:0000313" key="1">
    <source>
        <dbReference type="EMBL" id="QIS21345.1"/>
    </source>
</evidence>